<feature type="domain" description="Ig-like" evidence="2">
    <location>
        <begin position="4"/>
        <end position="91"/>
    </location>
</feature>
<dbReference type="Pfam" id="PF07679">
    <property type="entry name" value="I-set"/>
    <property type="match status" value="1"/>
</dbReference>
<comment type="caution">
    <text evidence="3">The sequence shown here is derived from an EMBL/GenBank/DDBJ whole genome shotgun (WGS) entry which is preliminary data.</text>
</comment>
<proteinExistence type="predicted"/>
<dbReference type="InterPro" id="IPR013783">
    <property type="entry name" value="Ig-like_fold"/>
</dbReference>
<dbReference type="SUPFAM" id="SSF48726">
    <property type="entry name" value="Immunoglobulin"/>
    <property type="match status" value="1"/>
</dbReference>
<evidence type="ECO:0000313" key="3">
    <source>
        <dbReference type="EMBL" id="KAJ9574838.1"/>
    </source>
</evidence>
<feature type="non-terminal residue" evidence="3">
    <location>
        <position position="145"/>
    </location>
</feature>
<dbReference type="GO" id="GO:0007156">
    <property type="term" value="P:homophilic cell adhesion via plasma membrane adhesion molecules"/>
    <property type="evidence" value="ECO:0007669"/>
    <property type="project" value="TreeGrafter"/>
</dbReference>
<accession>A0AAD7Z7D2</accession>
<keyword evidence="1" id="KW-0393">Immunoglobulin domain</keyword>
<dbReference type="GO" id="GO:0007411">
    <property type="term" value="P:axon guidance"/>
    <property type="evidence" value="ECO:0007669"/>
    <property type="project" value="TreeGrafter"/>
</dbReference>
<dbReference type="GO" id="GO:0098632">
    <property type="term" value="F:cell-cell adhesion mediator activity"/>
    <property type="evidence" value="ECO:0007669"/>
    <property type="project" value="TreeGrafter"/>
</dbReference>
<dbReference type="GO" id="GO:0005886">
    <property type="term" value="C:plasma membrane"/>
    <property type="evidence" value="ECO:0007669"/>
    <property type="project" value="TreeGrafter"/>
</dbReference>
<evidence type="ECO:0000259" key="2">
    <source>
        <dbReference type="PROSITE" id="PS50835"/>
    </source>
</evidence>
<gene>
    <name evidence="3" type="ORF">L9F63_007998</name>
</gene>
<dbReference type="PROSITE" id="PS50835">
    <property type="entry name" value="IG_LIKE"/>
    <property type="match status" value="1"/>
</dbReference>
<reference evidence="3" key="1">
    <citation type="journal article" date="2023" name="IScience">
        <title>Live-bearing cockroach genome reveals convergent evolutionary mechanisms linked to viviparity in insects and beyond.</title>
        <authorList>
            <person name="Fouks B."/>
            <person name="Harrison M.C."/>
            <person name="Mikhailova A.A."/>
            <person name="Marchal E."/>
            <person name="English S."/>
            <person name="Carruthers M."/>
            <person name="Jennings E.C."/>
            <person name="Chiamaka E.L."/>
            <person name="Frigard R.A."/>
            <person name="Pippel M."/>
            <person name="Attardo G.M."/>
            <person name="Benoit J.B."/>
            <person name="Bornberg-Bauer E."/>
            <person name="Tobe S.S."/>
        </authorList>
    </citation>
    <scope>NUCLEOTIDE SEQUENCE</scope>
    <source>
        <strain evidence="3">Stay&amp;Tobe</strain>
    </source>
</reference>
<dbReference type="PANTHER" id="PTHR10075:SF100">
    <property type="entry name" value="FASCICLIN-2"/>
    <property type="match status" value="1"/>
</dbReference>
<sequence>LGEPVLVQLQSPDSKQKILPGNDITLRCVVDGSGDIHIDWYRNGDRLTKSDHVSFNKRRLHLKNVSTRDNGIYHCNATNEAASRSSVDNFALMVEEEDSAVIRILPRNQLVKKGDPARFDCVYDNANITEWYFKGLSDPLVNNTR</sequence>
<protein>
    <recommendedName>
        <fullName evidence="2">Ig-like domain-containing protein</fullName>
    </recommendedName>
</protein>
<dbReference type="PANTHER" id="PTHR10075">
    <property type="entry name" value="BASIGIN RELATED"/>
    <property type="match status" value="1"/>
</dbReference>
<dbReference type="GO" id="GO:0030424">
    <property type="term" value="C:axon"/>
    <property type="evidence" value="ECO:0007669"/>
    <property type="project" value="TreeGrafter"/>
</dbReference>
<dbReference type="InterPro" id="IPR003598">
    <property type="entry name" value="Ig_sub2"/>
</dbReference>
<dbReference type="Proteomes" id="UP001233999">
    <property type="component" value="Unassembled WGS sequence"/>
</dbReference>
<dbReference type="SMART" id="SM00409">
    <property type="entry name" value="IG"/>
    <property type="match status" value="1"/>
</dbReference>
<dbReference type="InterPro" id="IPR036179">
    <property type="entry name" value="Ig-like_dom_sf"/>
</dbReference>
<dbReference type="EMBL" id="JASPKZ010010257">
    <property type="protein sequence ID" value="KAJ9574838.1"/>
    <property type="molecule type" value="Genomic_DNA"/>
</dbReference>
<dbReference type="InterPro" id="IPR007110">
    <property type="entry name" value="Ig-like_dom"/>
</dbReference>
<dbReference type="AlphaFoldDB" id="A0AAD7Z7D2"/>
<dbReference type="Gene3D" id="2.60.40.10">
    <property type="entry name" value="Immunoglobulins"/>
    <property type="match status" value="1"/>
</dbReference>
<evidence type="ECO:0000313" key="4">
    <source>
        <dbReference type="Proteomes" id="UP001233999"/>
    </source>
</evidence>
<name>A0AAD7Z7D2_DIPPU</name>
<evidence type="ECO:0000256" key="1">
    <source>
        <dbReference type="ARBA" id="ARBA00023319"/>
    </source>
</evidence>
<dbReference type="FunFam" id="2.60.40.10:FF:000107">
    <property type="entry name" value="Myosin, light chain kinase a"/>
    <property type="match status" value="1"/>
</dbReference>
<dbReference type="GO" id="GO:0070593">
    <property type="term" value="P:dendrite self-avoidance"/>
    <property type="evidence" value="ECO:0007669"/>
    <property type="project" value="TreeGrafter"/>
</dbReference>
<keyword evidence="4" id="KW-1185">Reference proteome</keyword>
<dbReference type="SMART" id="SM00408">
    <property type="entry name" value="IGc2"/>
    <property type="match status" value="1"/>
</dbReference>
<dbReference type="InterPro" id="IPR003599">
    <property type="entry name" value="Ig_sub"/>
</dbReference>
<dbReference type="InterPro" id="IPR013098">
    <property type="entry name" value="Ig_I-set"/>
</dbReference>
<reference evidence="3" key="2">
    <citation type="submission" date="2023-05" db="EMBL/GenBank/DDBJ databases">
        <authorList>
            <person name="Fouks B."/>
        </authorList>
    </citation>
    <scope>NUCLEOTIDE SEQUENCE</scope>
    <source>
        <strain evidence="3">Stay&amp;Tobe</strain>
        <tissue evidence="3">Testes</tissue>
    </source>
</reference>
<organism evidence="3 4">
    <name type="scientific">Diploptera punctata</name>
    <name type="common">Pacific beetle cockroach</name>
    <dbReference type="NCBI Taxonomy" id="6984"/>
    <lineage>
        <taxon>Eukaryota</taxon>
        <taxon>Metazoa</taxon>
        <taxon>Ecdysozoa</taxon>
        <taxon>Arthropoda</taxon>
        <taxon>Hexapoda</taxon>
        <taxon>Insecta</taxon>
        <taxon>Pterygota</taxon>
        <taxon>Neoptera</taxon>
        <taxon>Polyneoptera</taxon>
        <taxon>Dictyoptera</taxon>
        <taxon>Blattodea</taxon>
        <taxon>Blaberoidea</taxon>
        <taxon>Blaberidae</taxon>
        <taxon>Diplopterinae</taxon>
        <taxon>Diploptera</taxon>
    </lineage>
</organism>